<dbReference type="InterPro" id="IPR035892">
    <property type="entry name" value="C2_domain_sf"/>
</dbReference>
<keyword evidence="4" id="KW-1185">Reference proteome</keyword>
<dbReference type="GO" id="GO:0005886">
    <property type="term" value="C:plasma membrane"/>
    <property type="evidence" value="ECO:0007669"/>
    <property type="project" value="TreeGrafter"/>
</dbReference>
<protein>
    <submittedName>
        <fullName evidence="3">Copine family protein</fullName>
    </submittedName>
</protein>
<dbReference type="Proteomes" id="UP000078348">
    <property type="component" value="Unassembled WGS sequence"/>
</dbReference>
<dbReference type="GO" id="GO:0071277">
    <property type="term" value="P:cellular response to calcium ion"/>
    <property type="evidence" value="ECO:0007669"/>
    <property type="project" value="TreeGrafter"/>
</dbReference>
<reference evidence="3 4" key="1">
    <citation type="submission" date="2016-05" db="EMBL/GenBank/DDBJ databases">
        <title>Nuclear genome of Blastocystis sp. subtype 1 NandII.</title>
        <authorList>
            <person name="Gentekaki E."/>
            <person name="Curtis B."/>
            <person name="Stairs C."/>
            <person name="Eme L."/>
            <person name="Herman E."/>
            <person name="Klimes V."/>
            <person name="Arias M.C."/>
            <person name="Elias M."/>
            <person name="Hilliou F."/>
            <person name="Klute M."/>
            <person name="Malik S.-B."/>
            <person name="Pightling A."/>
            <person name="Rachubinski R."/>
            <person name="Salas D."/>
            <person name="Schlacht A."/>
            <person name="Suga H."/>
            <person name="Archibald J."/>
            <person name="Ball S.G."/>
            <person name="Clark G."/>
            <person name="Dacks J."/>
            <person name="Van Der Giezen M."/>
            <person name="Tsaousis A."/>
            <person name="Roger A."/>
        </authorList>
    </citation>
    <scope>NUCLEOTIDE SEQUENCE [LARGE SCALE GENOMIC DNA]</scope>
    <source>
        <strain evidence="4">ATCC 50177 / NandII</strain>
    </source>
</reference>
<evidence type="ECO:0000313" key="4">
    <source>
        <dbReference type="Proteomes" id="UP000078348"/>
    </source>
</evidence>
<name>A0A196SAN0_BLAHN</name>
<dbReference type="GO" id="GO:0005544">
    <property type="term" value="F:calcium-dependent phospholipid binding"/>
    <property type="evidence" value="ECO:0007669"/>
    <property type="project" value="InterPro"/>
</dbReference>
<dbReference type="InterPro" id="IPR000008">
    <property type="entry name" value="C2_dom"/>
</dbReference>
<sequence>MGSCASSPSVVASGTAHSNVEQDGSEEAALIYEGRMITLSKITLSVECRDLPRMDVMSKSDPFVVVYELSSAKQWVELGRTEVIVNSQAPAFVEKIIMTYRFEEIQKLRFVVYDADTEGDSSVLDLSKQDLIGECFTDVPKLLHSNSVNSFPITLDNKNRGSLIVNEKNGFVPVFRTEVASNGAWRQISVDVSILCNCDYNRRLALQVFQYKRRGNHVLCGEVKTTVNALLGAVEQTLTLSGEKATGALYVKKCSFVEKASFLQFVQKGLELNFMVAIDFTGSNGDPSTPNSLHYINPALYAQGQLNQYERAIAMIGNVIEFYDTDRLFPVYGFGACLPGNLSANHCFALNFNEANPEVPGVAGVMTVYHQVIPTLRFSGPTYFAGVLGKAASIARAIQAQRDKYLVLLIITDGAIHDQEESIRTIVHASNLPLSILIIGVGNDDFTAMSVLDGDVERLHDGGVYASRDIVQFVAMQDVQFQPPEKIAQTLLEEIPGQVTSYMQAYGITPSTLHAQ</sequence>
<evidence type="ECO:0000259" key="2">
    <source>
        <dbReference type="PROSITE" id="PS50004"/>
    </source>
</evidence>
<dbReference type="PANTHER" id="PTHR10857:SF106">
    <property type="entry name" value="C2 DOMAIN-CONTAINING PROTEIN"/>
    <property type="match status" value="1"/>
</dbReference>
<organism evidence="3 4">
    <name type="scientific">Blastocystis sp. subtype 1 (strain ATCC 50177 / NandII)</name>
    <dbReference type="NCBI Taxonomy" id="478820"/>
    <lineage>
        <taxon>Eukaryota</taxon>
        <taxon>Sar</taxon>
        <taxon>Stramenopiles</taxon>
        <taxon>Bigyra</taxon>
        <taxon>Opalozoa</taxon>
        <taxon>Opalinata</taxon>
        <taxon>Blastocystidae</taxon>
        <taxon>Blastocystis</taxon>
    </lineage>
</organism>
<dbReference type="InterPro" id="IPR002035">
    <property type="entry name" value="VWF_A"/>
</dbReference>
<dbReference type="EMBL" id="LXWW01000288">
    <property type="protein sequence ID" value="OAO14110.1"/>
    <property type="molecule type" value="Genomic_DNA"/>
</dbReference>
<dbReference type="InterPro" id="IPR036465">
    <property type="entry name" value="vWFA_dom_sf"/>
</dbReference>
<comment type="caution">
    <text evidence="3">The sequence shown here is derived from an EMBL/GenBank/DDBJ whole genome shotgun (WGS) entry which is preliminary data.</text>
</comment>
<dbReference type="Pfam" id="PF00168">
    <property type="entry name" value="C2"/>
    <property type="match status" value="2"/>
</dbReference>
<accession>A0A196SAN0</accession>
<dbReference type="Pfam" id="PF07002">
    <property type="entry name" value="Copine"/>
    <property type="match status" value="1"/>
</dbReference>
<dbReference type="AlphaFoldDB" id="A0A196SAN0"/>
<gene>
    <name evidence="3" type="ORF">AV274_4176</name>
</gene>
<dbReference type="SUPFAM" id="SSF53300">
    <property type="entry name" value="vWA-like"/>
    <property type="match status" value="1"/>
</dbReference>
<dbReference type="InterPro" id="IPR045052">
    <property type="entry name" value="Copine"/>
</dbReference>
<dbReference type="STRING" id="478820.A0A196SAN0"/>
<dbReference type="OrthoDB" id="5855668at2759"/>
<evidence type="ECO:0000313" key="3">
    <source>
        <dbReference type="EMBL" id="OAO14110.1"/>
    </source>
</evidence>
<dbReference type="Gene3D" id="2.60.40.150">
    <property type="entry name" value="C2 domain"/>
    <property type="match status" value="1"/>
</dbReference>
<dbReference type="SMART" id="SM00239">
    <property type="entry name" value="C2"/>
    <property type="match status" value="1"/>
</dbReference>
<dbReference type="PROSITE" id="PS50004">
    <property type="entry name" value="C2"/>
    <property type="match status" value="1"/>
</dbReference>
<dbReference type="PANTHER" id="PTHR10857">
    <property type="entry name" value="COPINE"/>
    <property type="match status" value="1"/>
</dbReference>
<dbReference type="InterPro" id="IPR010734">
    <property type="entry name" value="Copine_C"/>
</dbReference>
<proteinExistence type="inferred from homology"/>
<dbReference type="CDD" id="cd04048">
    <property type="entry name" value="C2A_Copine"/>
    <property type="match status" value="1"/>
</dbReference>
<dbReference type="SUPFAM" id="SSF49562">
    <property type="entry name" value="C2 domain (Calcium/lipid-binding domain, CaLB)"/>
    <property type="match status" value="1"/>
</dbReference>
<comment type="similarity">
    <text evidence="1">Belongs to the copine family.</text>
</comment>
<feature type="domain" description="C2" evidence="2">
    <location>
        <begin position="22"/>
        <end position="153"/>
    </location>
</feature>
<evidence type="ECO:0000256" key="1">
    <source>
        <dbReference type="ARBA" id="ARBA00009048"/>
    </source>
</evidence>
<dbReference type="SMART" id="SM00327">
    <property type="entry name" value="VWA"/>
    <property type="match status" value="1"/>
</dbReference>